<proteinExistence type="predicted"/>
<feature type="non-terminal residue" evidence="1">
    <location>
        <position position="1"/>
    </location>
</feature>
<evidence type="ECO:0000313" key="1">
    <source>
        <dbReference type="EMBL" id="KAH9291524.1"/>
    </source>
</evidence>
<name>A0AA38C5P4_TAXCH</name>
<dbReference type="EMBL" id="JAHRHJ020003562">
    <property type="protein sequence ID" value="KAH9291524.1"/>
    <property type="molecule type" value="Genomic_DNA"/>
</dbReference>
<protein>
    <submittedName>
        <fullName evidence="1">Uncharacterized protein</fullName>
    </submittedName>
</protein>
<feature type="non-terminal residue" evidence="1">
    <location>
        <position position="58"/>
    </location>
</feature>
<dbReference type="AlphaFoldDB" id="A0AA38C5P4"/>
<evidence type="ECO:0000313" key="2">
    <source>
        <dbReference type="Proteomes" id="UP000824469"/>
    </source>
</evidence>
<sequence>VEATKALMDKFQAEKLMWTDMLPKMEAIKNLDDDLVAEEGIVSPDSVGSQHEYYNMEK</sequence>
<accession>A0AA38C5P4</accession>
<comment type="caution">
    <text evidence="1">The sequence shown here is derived from an EMBL/GenBank/DDBJ whole genome shotgun (WGS) entry which is preliminary data.</text>
</comment>
<organism evidence="1 2">
    <name type="scientific">Taxus chinensis</name>
    <name type="common">Chinese yew</name>
    <name type="synonym">Taxus wallichiana var. chinensis</name>
    <dbReference type="NCBI Taxonomy" id="29808"/>
    <lineage>
        <taxon>Eukaryota</taxon>
        <taxon>Viridiplantae</taxon>
        <taxon>Streptophyta</taxon>
        <taxon>Embryophyta</taxon>
        <taxon>Tracheophyta</taxon>
        <taxon>Spermatophyta</taxon>
        <taxon>Pinopsida</taxon>
        <taxon>Pinidae</taxon>
        <taxon>Conifers II</taxon>
        <taxon>Cupressales</taxon>
        <taxon>Taxaceae</taxon>
        <taxon>Taxus</taxon>
    </lineage>
</organism>
<dbReference type="Proteomes" id="UP000824469">
    <property type="component" value="Unassembled WGS sequence"/>
</dbReference>
<gene>
    <name evidence="1" type="ORF">KI387_043287</name>
</gene>
<reference evidence="1 2" key="1">
    <citation type="journal article" date="2021" name="Nat. Plants">
        <title>The Taxus genome provides insights into paclitaxel biosynthesis.</title>
        <authorList>
            <person name="Xiong X."/>
            <person name="Gou J."/>
            <person name="Liao Q."/>
            <person name="Li Y."/>
            <person name="Zhou Q."/>
            <person name="Bi G."/>
            <person name="Li C."/>
            <person name="Du R."/>
            <person name="Wang X."/>
            <person name="Sun T."/>
            <person name="Guo L."/>
            <person name="Liang H."/>
            <person name="Lu P."/>
            <person name="Wu Y."/>
            <person name="Zhang Z."/>
            <person name="Ro D.K."/>
            <person name="Shang Y."/>
            <person name="Huang S."/>
            <person name="Yan J."/>
        </authorList>
    </citation>
    <scope>NUCLEOTIDE SEQUENCE [LARGE SCALE GENOMIC DNA]</scope>
    <source>
        <strain evidence="1">Ta-2019</strain>
    </source>
</reference>
<keyword evidence="2" id="KW-1185">Reference proteome</keyword>